<proteinExistence type="inferred from homology"/>
<organism evidence="5 6">
    <name type="scientific">Desulfonispora thiosulfatigenes DSM 11270</name>
    <dbReference type="NCBI Taxonomy" id="656914"/>
    <lineage>
        <taxon>Bacteria</taxon>
        <taxon>Bacillati</taxon>
        <taxon>Bacillota</taxon>
        <taxon>Clostridia</taxon>
        <taxon>Eubacteriales</taxon>
        <taxon>Peptococcaceae</taxon>
        <taxon>Desulfonispora</taxon>
    </lineage>
</organism>
<dbReference type="Gene3D" id="1.10.10.370">
    <property type="entry name" value="DsrC-like protein, C-terminal domain"/>
    <property type="match status" value="1"/>
</dbReference>
<accession>A0A1W1UGM4</accession>
<dbReference type="Proteomes" id="UP000192731">
    <property type="component" value="Unassembled WGS sequence"/>
</dbReference>
<dbReference type="GO" id="GO:0097163">
    <property type="term" value="F:sulfur carrier activity"/>
    <property type="evidence" value="ECO:0007669"/>
    <property type="project" value="TreeGrafter"/>
</dbReference>
<evidence type="ECO:0000313" key="6">
    <source>
        <dbReference type="Proteomes" id="UP000192731"/>
    </source>
</evidence>
<dbReference type="NCBIfam" id="TIGR03342">
    <property type="entry name" value="dsrC_tusE_dsvC"/>
    <property type="match status" value="1"/>
</dbReference>
<dbReference type="InterPro" id="IPR043163">
    <property type="entry name" value="DsrC-like_N"/>
</dbReference>
<dbReference type="Pfam" id="PF04358">
    <property type="entry name" value="DsrC"/>
    <property type="match status" value="1"/>
</dbReference>
<dbReference type="GO" id="GO:0005737">
    <property type="term" value="C:cytoplasm"/>
    <property type="evidence" value="ECO:0007669"/>
    <property type="project" value="UniProtKB-SubCell"/>
</dbReference>
<evidence type="ECO:0000256" key="3">
    <source>
        <dbReference type="ARBA" id="ARBA00022490"/>
    </source>
</evidence>
<name>A0A1W1UGM4_DESTI</name>
<dbReference type="RefSeq" id="WP_084051948.1">
    <property type="nucleotide sequence ID" value="NZ_FWWT01000005.1"/>
</dbReference>
<dbReference type="Gene3D" id="3.30.1420.10">
    <property type="match status" value="1"/>
</dbReference>
<comment type="similarity">
    <text evidence="2">Belongs to the DsrC/TusE family.</text>
</comment>
<evidence type="ECO:0000256" key="4">
    <source>
        <dbReference type="PIRSR" id="PIRSR006223-50"/>
    </source>
</evidence>
<comment type="subcellular location">
    <subcellularLocation>
        <location evidence="1">Cytoplasm</location>
    </subcellularLocation>
</comment>
<evidence type="ECO:0000313" key="5">
    <source>
        <dbReference type="EMBL" id="SMB80189.1"/>
    </source>
</evidence>
<feature type="active site" description="Cysteine persulfide intermediate" evidence="4">
    <location>
        <position position="104"/>
    </location>
</feature>
<dbReference type="PIRSF" id="PIRSF006223">
    <property type="entry name" value="DsrC_TusE"/>
    <property type="match status" value="1"/>
</dbReference>
<keyword evidence="3" id="KW-0963">Cytoplasm</keyword>
<dbReference type="SUPFAM" id="SSF69721">
    <property type="entry name" value="DsrC, the gamma subunit of dissimilatory sulfite reductase"/>
    <property type="match status" value="1"/>
</dbReference>
<dbReference type="GO" id="GO:0002143">
    <property type="term" value="P:tRNA wobble position uridine thiolation"/>
    <property type="evidence" value="ECO:0007669"/>
    <property type="project" value="TreeGrafter"/>
</dbReference>
<gene>
    <name evidence="5" type="ORF">SAMN00017405_0845</name>
</gene>
<evidence type="ECO:0000256" key="1">
    <source>
        <dbReference type="ARBA" id="ARBA00004496"/>
    </source>
</evidence>
<evidence type="ECO:0000256" key="2">
    <source>
        <dbReference type="ARBA" id="ARBA00005718"/>
    </source>
</evidence>
<dbReference type="AlphaFoldDB" id="A0A1W1UGM4"/>
<dbReference type="STRING" id="656914.SAMN00017405_0845"/>
<dbReference type="PANTHER" id="PTHR37010:SF1">
    <property type="entry name" value="SULFURTRANSFERASE TUSE"/>
    <property type="match status" value="1"/>
</dbReference>
<protein>
    <submittedName>
        <fullName evidence="5">tRNA 2-thiouridine synthesizing protein E</fullName>
    </submittedName>
</protein>
<dbReference type="InterPro" id="IPR007453">
    <property type="entry name" value="DsrC/TusE"/>
</dbReference>
<dbReference type="InterPro" id="IPR025526">
    <property type="entry name" value="DsrC-like_dom_sf"/>
</dbReference>
<dbReference type="EMBL" id="FWWT01000005">
    <property type="protein sequence ID" value="SMB80189.1"/>
    <property type="molecule type" value="Genomic_DNA"/>
</dbReference>
<dbReference type="InterPro" id="IPR042072">
    <property type="entry name" value="DsrC-like_C"/>
</dbReference>
<dbReference type="OrthoDB" id="9786347at2"/>
<dbReference type="PANTHER" id="PTHR37010">
    <property type="entry name" value="SULFURTRANSFERASE TUSE"/>
    <property type="match status" value="1"/>
</dbReference>
<reference evidence="5 6" key="1">
    <citation type="submission" date="2017-04" db="EMBL/GenBank/DDBJ databases">
        <authorList>
            <person name="Afonso C.L."/>
            <person name="Miller P.J."/>
            <person name="Scott M.A."/>
            <person name="Spackman E."/>
            <person name="Goraichik I."/>
            <person name="Dimitrov K.M."/>
            <person name="Suarez D.L."/>
            <person name="Swayne D.E."/>
        </authorList>
    </citation>
    <scope>NUCLEOTIDE SEQUENCE [LARGE SCALE GENOMIC DNA]</scope>
    <source>
        <strain evidence="5 6">DSM 11270</strain>
    </source>
</reference>
<keyword evidence="6" id="KW-1185">Reference proteome</keyword>
<sequence>MATVDVNGHSVELDEDGFMVNLDEWNEEVAVYLAKTEDVAELTEDHWKLVNYLKDYYKEYGIAPMVRKMCKDTGLKLKEIYDLFPTGPAKGACKVAGLPKPTGCV</sequence>